<dbReference type="RefSeq" id="WP_006783053.1">
    <property type="nucleotide sequence ID" value="NZ_CP040506.1"/>
</dbReference>
<name>G5INI7_9FIRM</name>
<dbReference type="Proteomes" id="UP000005384">
    <property type="component" value="Unassembled WGS sequence"/>
</dbReference>
<dbReference type="EMBL" id="ADLN01000128">
    <property type="protein sequence ID" value="EHI56861.1"/>
    <property type="molecule type" value="Genomic_DNA"/>
</dbReference>
<proteinExistence type="predicted"/>
<sequence>MSLESHLRESMLKTALLHLLKNQKKSPDRAARNIQEMLLRFNPSGNEGAYQYDTLLQVITSCSKEDCISWIMNHLS</sequence>
<organism evidence="1 2">
    <name type="scientific">Hungatella hathewayi WAL-18680</name>
    <dbReference type="NCBI Taxonomy" id="742737"/>
    <lineage>
        <taxon>Bacteria</taxon>
        <taxon>Bacillati</taxon>
        <taxon>Bacillota</taxon>
        <taxon>Clostridia</taxon>
        <taxon>Lachnospirales</taxon>
        <taxon>Lachnospiraceae</taxon>
        <taxon>Hungatella</taxon>
    </lineage>
</organism>
<evidence type="ECO:0000313" key="1">
    <source>
        <dbReference type="EMBL" id="EHI56861.1"/>
    </source>
</evidence>
<evidence type="ECO:0000313" key="2">
    <source>
        <dbReference type="Proteomes" id="UP000005384"/>
    </source>
</evidence>
<protein>
    <submittedName>
        <fullName evidence="1">Uncharacterized protein</fullName>
    </submittedName>
</protein>
<comment type="caution">
    <text evidence="1">The sequence shown here is derived from an EMBL/GenBank/DDBJ whole genome shotgun (WGS) entry which is preliminary data.</text>
</comment>
<reference evidence="1 2" key="1">
    <citation type="submission" date="2011-08" db="EMBL/GenBank/DDBJ databases">
        <title>The Genome Sequence of Clostridium hathewayi WAL-18680.</title>
        <authorList>
            <consortium name="The Broad Institute Genome Sequencing Platform"/>
            <person name="Earl A."/>
            <person name="Ward D."/>
            <person name="Feldgarden M."/>
            <person name="Gevers D."/>
            <person name="Finegold S.M."/>
            <person name="Summanen P.H."/>
            <person name="Molitoris D.R."/>
            <person name="Song M."/>
            <person name="Daigneault M."/>
            <person name="Allen-Vercoe E."/>
            <person name="Young S.K."/>
            <person name="Zeng Q."/>
            <person name="Gargeya S."/>
            <person name="Fitzgerald M."/>
            <person name="Haas B."/>
            <person name="Abouelleil A."/>
            <person name="Alvarado L."/>
            <person name="Arachchi H.M."/>
            <person name="Berlin A."/>
            <person name="Brown A."/>
            <person name="Chapman S.B."/>
            <person name="Chen Z."/>
            <person name="Dunbar C."/>
            <person name="Freedman E."/>
            <person name="Gearin G."/>
            <person name="Gellesch M."/>
            <person name="Goldberg J."/>
            <person name="Griggs A."/>
            <person name="Gujja S."/>
            <person name="Heiman D."/>
            <person name="Howarth C."/>
            <person name="Larson L."/>
            <person name="Lui A."/>
            <person name="MacDonald P.J.P."/>
            <person name="Montmayeur A."/>
            <person name="Murphy C."/>
            <person name="Neiman D."/>
            <person name="Pearson M."/>
            <person name="Priest M."/>
            <person name="Roberts A."/>
            <person name="Saif S."/>
            <person name="Shea T."/>
            <person name="Shenoy N."/>
            <person name="Sisk P."/>
            <person name="Stolte C."/>
            <person name="Sykes S."/>
            <person name="Wortman J."/>
            <person name="Nusbaum C."/>
            <person name="Birren B."/>
        </authorList>
    </citation>
    <scope>NUCLEOTIDE SEQUENCE [LARGE SCALE GENOMIC DNA]</scope>
    <source>
        <strain evidence="1 2">WAL-18680</strain>
    </source>
</reference>
<accession>G5INI7</accession>
<gene>
    <name evidence="1" type="ORF">HMPREF9473_05065</name>
</gene>
<dbReference type="PATRIC" id="fig|742737.3.peg.5058"/>
<dbReference type="HOGENOM" id="CLU_2632011_0_0_9"/>
<dbReference type="OrthoDB" id="2052191at2"/>
<dbReference type="AlphaFoldDB" id="G5INI7"/>
<keyword evidence="2" id="KW-1185">Reference proteome</keyword>